<evidence type="ECO:0000256" key="1">
    <source>
        <dbReference type="SAM" id="SignalP"/>
    </source>
</evidence>
<feature type="signal peptide" evidence="1">
    <location>
        <begin position="1"/>
        <end position="32"/>
    </location>
</feature>
<dbReference type="OrthoDB" id="7156875at2"/>
<evidence type="ECO:0000259" key="2">
    <source>
        <dbReference type="PROSITE" id="PS50234"/>
    </source>
</evidence>
<evidence type="ECO:0000313" key="3">
    <source>
        <dbReference type="EMBL" id="ODJ88156.1"/>
    </source>
</evidence>
<dbReference type="Pfam" id="PF13519">
    <property type="entry name" value="VWA_2"/>
    <property type="match status" value="1"/>
</dbReference>
<dbReference type="RefSeq" id="WP_069123338.1">
    <property type="nucleotide sequence ID" value="NZ_MARB01000007.1"/>
</dbReference>
<keyword evidence="4" id="KW-1185">Reference proteome</keyword>
<dbReference type="Gene3D" id="2.130.10.10">
    <property type="entry name" value="YVTN repeat-like/Quinoprotein amine dehydrogenase"/>
    <property type="match status" value="1"/>
</dbReference>
<accession>A0A7Z0VN07</accession>
<protein>
    <submittedName>
        <fullName evidence="3">von Willebrand factor type A domain protein</fullName>
    </submittedName>
</protein>
<dbReference type="SUPFAM" id="SSF50998">
    <property type="entry name" value="Quinoprotein alcohol dehydrogenase-like"/>
    <property type="match status" value="1"/>
</dbReference>
<gene>
    <name evidence="3" type="ORF">CODIS_15690</name>
</gene>
<name>A0A7Z0VN07_9GAMM</name>
<dbReference type="EMBL" id="MARB01000007">
    <property type="protein sequence ID" value="ODJ88156.1"/>
    <property type="molecule type" value="Genomic_DNA"/>
</dbReference>
<feature type="domain" description="VWFA" evidence="2">
    <location>
        <begin position="49"/>
        <end position="288"/>
    </location>
</feature>
<dbReference type="CDD" id="cd00198">
    <property type="entry name" value="vWFA"/>
    <property type="match status" value="1"/>
</dbReference>
<dbReference type="InterPro" id="IPR002035">
    <property type="entry name" value="VWF_A"/>
</dbReference>
<dbReference type="InterPro" id="IPR011047">
    <property type="entry name" value="Quinoprotein_ADH-like_sf"/>
</dbReference>
<dbReference type="InterPro" id="IPR036465">
    <property type="entry name" value="vWFA_dom_sf"/>
</dbReference>
<evidence type="ECO:0000313" key="4">
    <source>
        <dbReference type="Proteomes" id="UP000094769"/>
    </source>
</evidence>
<proteinExistence type="predicted"/>
<reference evidence="3 4" key="1">
    <citation type="submission" date="2016-06" db="EMBL/GenBank/DDBJ databases">
        <title>Genome sequence of endosymbiont of Candidatus Endolucinida thiodiazotropha.</title>
        <authorList>
            <person name="Poehlein A."/>
            <person name="Koenig S."/>
            <person name="Heiden S.E."/>
            <person name="Thuermer A."/>
            <person name="Voget S."/>
            <person name="Daniel R."/>
            <person name="Markert S."/>
            <person name="Gros O."/>
            <person name="Schweder T."/>
        </authorList>
    </citation>
    <scope>NUCLEOTIDE SEQUENCE [LARGE SCALE GENOMIC DNA]</scope>
    <source>
        <strain evidence="3 4">COS</strain>
    </source>
</reference>
<dbReference type="SUPFAM" id="SSF53300">
    <property type="entry name" value="vWA-like"/>
    <property type="match status" value="1"/>
</dbReference>
<keyword evidence="1" id="KW-0732">Signal</keyword>
<comment type="caution">
    <text evidence="3">The sequence shown here is derived from an EMBL/GenBank/DDBJ whole genome shotgun (WGS) entry which is preliminary data.</text>
</comment>
<organism evidence="3 4">
    <name type="scientific">Candidatus Thiodiazotropha endolucinida</name>
    <dbReference type="NCBI Taxonomy" id="1655433"/>
    <lineage>
        <taxon>Bacteria</taxon>
        <taxon>Pseudomonadati</taxon>
        <taxon>Pseudomonadota</taxon>
        <taxon>Gammaproteobacteria</taxon>
        <taxon>Chromatiales</taxon>
        <taxon>Sedimenticolaceae</taxon>
        <taxon>Candidatus Thiodiazotropha</taxon>
    </lineage>
</organism>
<dbReference type="InterPro" id="IPR015943">
    <property type="entry name" value="WD40/YVTN_repeat-like_dom_sf"/>
</dbReference>
<dbReference type="Proteomes" id="UP000094769">
    <property type="component" value="Unassembled WGS sequence"/>
</dbReference>
<dbReference type="PROSITE" id="PS50234">
    <property type="entry name" value="VWFA"/>
    <property type="match status" value="1"/>
</dbReference>
<feature type="chain" id="PRO_5030984252" evidence="1">
    <location>
        <begin position="33"/>
        <end position="939"/>
    </location>
</feature>
<sequence>MIRMKPTLKHRHSLSALALTSLFAFTSPTALSDDIEVYLQEPPDPVPPNILFVLDESGSMGWNTPTRRDQLVTALTAVFNDDAMGNVNTTLLGYSTRGNFAHSGAFKVISEGSNQSSFITQIDNLTADGGTPTVAALNAAVNWFRTDATFTDANNLTLESPLEEAGVRAEDMRCAPNHIVLLSDGSPNSNTFTQFNGAQCNTNNLFGTTWWDPIPGDRCANEIATWANNTDLMEGTGWDGVQNITVSTMGFYTSGNTRTFLERVAEFGGGSYYDSDGGSLVQDLTDIITSAQTNIDYAYNAPTIPFNSDNAAVSGDEIYVPMFLPEDRTFWKGNLKKYTITVTEEDVVLTALNNERVLNEAQEFQSTRDLFCDDDACDPDEGYPLAGGVAQDMTEVRNLYTYLGSDPVLTSAANRVRNSNTAITTSMLGVATDELRTELLNWVTRDPAYVATEDDPSHSGVMGAPIHTQPVVVSYSGGDVVLIPTSEGVLEAIDARLGEELWAFMPQDLLPGINTIKNNDASSIPYYGLDGPMTYYEVGNEKMVIFGMRRGGRKYHIINVTERLAPEYVAEISSDASSHFSKLGQTWSKPLFVKMEIGGTVREVLVFGGGYDPDQDDATPPDPSYSDDEGNAIFIVDAEDGTLLRSISDTGANVNIPEMTFAIPSDLATVDLNGNAVVERIYASDVGGRIIRIDLDDDENDNSNTITGGIIADINDGASVHRKFFNTPQIGYFSKSGIQFLAILIGTGDIANPLGDVTDRFYMIKDTALWYTPDWNTYDAIAHSDFVDASDTAVAGLDPENRGWYIDFSNSEKSFSKAILYDYAIFFTTYSADTVEPDSLCEAVGTIGTGRIYGLNLLTANGAIHWDGSSENPLTISDRSSQLELQGIPPSPQLLFPGGTDDQGNTIIGKKIFLFSDLKKKHEWSDRFRPIYWEEVIDE</sequence>
<dbReference type="Gene3D" id="3.40.50.410">
    <property type="entry name" value="von Willebrand factor, type A domain"/>
    <property type="match status" value="1"/>
</dbReference>
<dbReference type="AlphaFoldDB" id="A0A7Z0VN07"/>